<dbReference type="KEGG" id="luo:HHL09_06830"/>
<dbReference type="SUPFAM" id="SSF56300">
    <property type="entry name" value="Metallo-dependent phosphatases"/>
    <property type="match status" value="1"/>
</dbReference>
<dbReference type="Pfam" id="PF00149">
    <property type="entry name" value="Metallophos"/>
    <property type="match status" value="1"/>
</dbReference>
<gene>
    <name evidence="2" type="ORF">HHL09_06830</name>
</gene>
<name>A0A858RG34_9BACT</name>
<dbReference type="InterPro" id="IPR029052">
    <property type="entry name" value="Metallo-depent_PP-like"/>
</dbReference>
<protein>
    <recommendedName>
        <fullName evidence="1">Calcineurin-like phosphoesterase domain-containing protein</fullName>
    </recommendedName>
</protein>
<dbReference type="EMBL" id="CP051774">
    <property type="protein sequence ID" value="QJE95508.1"/>
    <property type="molecule type" value="Genomic_DNA"/>
</dbReference>
<dbReference type="GO" id="GO:0016787">
    <property type="term" value="F:hydrolase activity"/>
    <property type="evidence" value="ECO:0007669"/>
    <property type="project" value="InterPro"/>
</dbReference>
<dbReference type="Gene3D" id="3.60.21.10">
    <property type="match status" value="1"/>
</dbReference>
<dbReference type="InterPro" id="IPR004843">
    <property type="entry name" value="Calcineurin-like_PHP"/>
</dbReference>
<evidence type="ECO:0000313" key="3">
    <source>
        <dbReference type="Proteomes" id="UP000501812"/>
    </source>
</evidence>
<organism evidence="2 3">
    <name type="scientific">Luteolibacter luteus</name>
    <dbReference type="NCBI Taxonomy" id="2728835"/>
    <lineage>
        <taxon>Bacteria</taxon>
        <taxon>Pseudomonadati</taxon>
        <taxon>Verrucomicrobiota</taxon>
        <taxon>Verrucomicrobiia</taxon>
        <taxon>Verrucomicrobiales</taxon>
        <taxon>Verrucomicrobiaceae</taxon>
        <taxon>Luteolibacter</taxon>
    </lineage>
</organism>
<keyword evidence="3" id="KW-1185">Reference proteome</keyword>
<accession>A0A858RG34</accession>
<dbReference type="AlphaFoldDB" id="A0A858RG34"/>
<sequence>MLRAIAIADDDGLVGNLESDPVDLLISLGDLWDASIDKAVASYKPRRTFAVRGNHDTDAPFARHITSLHYTVEHFSGLSFGGFNGSWRYKPRGHHLFEQHEVSRMLRSFPRVDVFVAHNSPRGIHERDGEVHQGFDGFLDYLEKQKPRYFLHGHQHLNQISQIGETQVIGVFGEALIQLA</sequence>
<feature type="domain" description="Calcineurin-like phosphoesterase" evidence="1">
    <location>
        <begin position="18"/>
        <end position="156"/>
    </location>
</feature>
<reference evidence="2 3" key="1">
    <citation type="submission" date="2020-04" db="EMBL/GenBank/DDBJ databases">
        <title>Luteolibacter sp. G-1-1-1 isolated from soil.</title>
        <authorList>
            <person name="Dahal R.H."/>
        </authorList>
    </citation>
    <scope>NUCLEOTIDE SEQUENCE [LARGE SCALE GENOMIC DNA]</scope>
    <source>
        <strain evidence="2 3">G-1-1-1</strain>
    </source>
</reference>
<dbReference type="RefSeq" id="WP_169453822.1">
    <property type="nucleotide sequence ID" value="NZ_CP051774.1"/>
</dbReference>
<dbReference type="Proteomes" id="UP000501812">
    <property type="component" value="Chromosome"/>
</dbReference>
<evidence type="ECO:0000313" key="2">
    <source>
        <dbReference type="EMBL" id="QJE95508.1"/>
    </source>
</evidence>
<evidence type="ECO:0000259" key="1">
    <source>
        <dbReference type="Pfam" id="PF00149"/>
    </source>
</evidence>
<proteinExistence type="predicted"/>